<feature type="compositionally biased region" description="Polar residues" evidence="1">
    <location>
        <begin position="47"/>
        <end position="66"/>
    </location>
</feature>
<evidence type="ECO:0000313" key="2">
    <source>
        <dbReference type="EMBL" id="CAB1445296.1"/>
    </source>
</evidence>
<sequence>MEGGPQKGGLCQNTPRSEHDPADSPEKRNDEERAAEDSPAARAATEQQVNLEQTSRSHTRAQASFTASLSSRAVVAIAANSPAQQPTWCVIASQRHSGRGRGWDVPRGGIM</sequence>
<dbReference type="AlphaFoldDB" id="A0A9N7V9L0"/>
<evidence type="ECO:0000256" key="1">
    <source>
        <dbReference type="SAM" id="MobiDB-lite"/>
    </source>
</evidence>
<feature type="compositionally biased region" description="Basic and acidic residues" evidence="1">
    <location>
        <begin position="16"/>
        <end position="36"/>
    </location>
</feature>
<accession>A0A9N7V9L0</accession>
<dbReference type="Proteomes" id="UP001153269">
    <property type="component" value="Unassembled WGS sequence"/>
</dbReference>
<proteinExistence type="predicted"/>
<reference evidence="2" key="1">
    <citation type="submission" date="2020-03" db="EMBL/GenBank/DDBJ databases">
        <authorList>
            <person name="Weist P."/>
        </authorList>
    </citation>
    <scope>NUCLEOTIDE SEQUENCE</scope>
</reference>
<comment type="caution">
    <text evidence="2">The sequence shown here is derived from an EMBL/GenBank/DDBJ whole genome shotgun (WGS) entry which is preliminary data.</text>
</comment>
<dbReference type="EMBL" id="CADEAL010003613">
    <property type="protein sequence ID" value="CAB1445296.1"/>
    <property type="molecule type" value="Genomic_DNA"/>
</dbReference>
<feature type="region of interest" description="Disordered" evidence="1">
    <location>
        <begin position="1"/>
        <end position="66"/>
    </location>
</feature>
<evidence type="ECO:0000313" key="3">
    <source>
        <dbReference type="Proteomes" id="UP001153269"/>
    </source>
</evidence>
<keyword evidence="3" id="KW-1185">Reference proteome</keyword>
<protein>
    <submittedName>
        <fullName evidence="2">Uncharacterized protein</fullName>
    </submittedName>
</protein>
<feature type="compositionally biased region" description="Low complexity" evidence="1">
    <location>
        <begin position="37"/>
        <end position="46"/>
    </location>
</feature>
<gene>
    <name evidence="2" type="ORF">PLEPLA_LOCUS33027</name>
</gene>
<organism evidence="2 3">
    <name type="scientific">Pleuronectes platessa</name>
    <name type="common">European plaice</name>
    <dbReference type="NCBI Taxonomy" id="8262"/>
    <lineage>
        <taxon>Eukaryota</taxon>
        <taxon>Metazoa</taxon>
        <taxon>Chordata</taxon>
        <taxon>Craniata</taxon>
        <taxon>Vertebrata</taxon>
        <taxon>Euteleostomi</taxon>
        <taxon>Actinopterygii</taxon>
        <taxon>Neopterygii</taxon>
        <taxon>Teleostei</taxon>
        <taxon>Neoteleostei</taxon>
        <taxon>Acanthomorphata</taxon>
        <taxon>Carangaria</taxon>
        <taxon>Pleuronectiformes</taxon>
        <taxon>Pleuronectoidei</taxon>
        <taxon>Pleuronectidae</taxon>
        <taxon>Pleuronectes</taxon>
    </lineage>
</organism>
<name>A0A9N7V9L0_PLEPL</name>